<feature type="domain" description="Calcineurin-like phosphoesterase" evidence="9">
    <location>
        <begin position="1"/>
        <end position="132"/>
    </location>
</feature>
<reference evidence="11" key="1">
    <citation type="journal article" date="2019" name="Int. J. Syst. Evol. Microbiol.">
        <title>The Global Catalogue of Microorganisms (GCM) 10K type strain sequencing project: providing services to taxonomists for standard genome sequencing and annotation.</title>
        <authorList>
            <consortium name="The Broad Institute Genomics Platform"/>
            <consortium name="The Broad Institute Genome Sequencing Center for Infectious Disease"/>
            <person name="Wu L."/>
            <person name="Ma J."/>
        </authorList>
    </citation>
    <scope>NUCLEOTIDE SEQUENCE [LARGE SCALE GENOMIC DNA]</scope>
    <source>
        <strain evidence="11">CGMCC 1.12923</strain>
    </source>
</reference>
<dbReference type="Gene3D" id="3.60.21.10">
    <property type="match status" value="1"/>
</dbReference>
<name>A0ABQ1QZB9_9ALTE</name>
<evidence type="ECO:0000313" key="10">
    <source>
        <dbReference type="EMBL" id="GGD48801.1"/>
    </source>
</evidence>
<evidence type="ECO:0000256" key="6">
    <source>
        <dbReference type="ARBA" id="ARBA00032248"/>
    </source>
</evidence>
<dbReference type="InterPro" id="IPR004843">
    <property type="entry name" value="Calcineurin-like_PHP"/>
</dbReference>
<accession>A0ABQ1QZB9</accession>
<evidence type="ECO:0000313" key="11">
    <source>
        <dbReference type="Proteomes" id="UP000614272"/>
    </source>
</evidence>
<protein>
    <recommendedName>
        <fullName evidence="3">bis(5'-nucleosyl)-tetraphosphatase (symmetrical)</fullName>
        <ecNumber evidence="3">3.6.1.41</ecNumber>
    </recommendedName>
    <alternativeName>
        <fullName evidence="6">Ap4A hydrolase</fullName>
    </alternativeName>
    <alternativeName>
        <fullName evidence="5">Diadenosine 5',5'''-P1,P4-tetraphosphate pyrophosphohydrolase</fullName>
    </alternativeName>
    <alternativeName>
        <fullName evidence="7">Diadenosine tetraphosphatase</fullName>
    </alternativeName>
</protein>
<comment type="caution">
    <text evidence="10">The sequence shown here is derived from an EMBL/GenBank/DDBJ whole genome shotgun (WGS) entry which is preliminary data.</text>
</comment>
<dbReference type="Proteomes" id="UP000614272">
    <property type="component" value="Unassembled WGS sequence"/>
</dbReference>
<sequence length="266" mass="29935">MRTFVIGDIQGCYSALRRLLDHVNFEPDTDKIWGAGDLIGRGPESLQTLRFFTSLGDNANSVLGNHDLHFLAIHSGIKSPKTQDKFAPILNATDRDALVDWLRRRPMTWMPDADTLLSHAGLYPDWTIKQASELGSEVEEVLRSADWQELLTNMYTNNAQAWGDDLPGLQRQVFIINALTRMRWVNSDLKLDLQSKSGLNDVPEGLYPWFSHPRRKLSSGQRVLFGHWAALAGTTGQPNCIALDTGYIWGGKLTTLELENGRVYQI</sequence>
<dbReference type="Pfam" id="PF00149">
    <property type="entry name" value="Metallophos"/>
    <property type="match status" value="1"/>
</dbReference>
<dbReference type="RefSeq" id="WP_099033424.1">
    <property type="nucleotide sequence ID" value="NZ_BMGJ01000001.1"/>
</dbReference>
<dbReference type="CDD" id="cd07422">
    <property type="entry name" value="MPP_ApaH"/>
    <property type="match status" value="1"/>
</dbReference>
<gene>
    <name evidence="10" type="primary">apaH</name>
    <name evidence="10" type="ORF">GCM10011357_00930</name>
</gene>
<keyword evidence="4" id="KW-0378">Hydrolase</keyword>
<dbReference type="InterPro" id="IPR004617">
    <property type="entry name" value="ApaH"/>
</dbReference>
<evidence type="ECO:0000256" key="7">
    <source>
        <dbReference type="ARBA" id="ARBA00033210"/>
    </source>
</evidence>
<dbReference type="PANTHER" id="PTHR40942:SF4">
    <property type="entry name" value="CYTOCHROME C5"/>
    <property type="match status" value="1"/>
</dbReference>
<dbReference type="SUPFAM" id="SSF56300">
    <property type="entry name" value="Metallo-dependent phosphatases"/>
    <property type="match status" value="1"/>
</dbReference>
<keyword evidence="11" id="KW-1185">Reference proteome</keyword>
<dbReference type="PIRSF" id="PIRSF000903">
    <property type="entry name" value="B5n-ttraPtase_sm"/>
    <property type="match status" value="1"/>
</dbReference>
<dbReference type="PANTHER" id="PTHR40942">
    <property type="match status" value="1"/>
</dbReference>
<dbReference type="EMBL" id="BMGJ01000001">
    <property type="protein sequence ID" value="GGD48801.1"/>
    <property type="molecule type" value="Genomic_DNA"/>
</dbReference>
<dbReference type="NCBIfam" id="NF001204">
    <property type="entry name" value="PRK00166.1"/>
    <property type="match status" value="1"/>
</dbReference>
<evidence type="ECO:0000256" key="4">
    <source>
        <dbReference type="ARBA" id="ARBA00022801"/>
    </source>
</evidence>
<dbReference type="InterPro" id="IPR029052">
    <property type="entry name" value="Metallo-depent_PP-like"/>
</dbReference>
<evidence type="ECO:0000256" key="5">
    <source>
        <dbReference type="ARBA" id="ARBA00031248"/>
    </source>
</evidence>
<evidence type="ECO:0000256" key="3">
    <source>
        <dbReference type="ARBA" id="ARBA00012506"/>
    </source>
</evidence>
<dbReference type="EC" id="3.6.1.41" evidence="3"/>
<comment type="function">
    <text evidence="1">Hydrolyzes diadenosine 5',5'''-P1,P4-tetraphosphate to yield ADP.</text>
</comment>
<evidence type="ECO:0000259" key="9">
    <source>
        <dbReference type="Pfam" id="PF00149"/>
    </source>
</evidence>
<proteinExistence type="inferred from homology"/>
<evidence type="ECO:0000256" key="2">
    <source>
        <dbReference type="ARBA" id="ARBA00005419"/>
    </source>
</evidence>
<comment type="similarity">
    <text evidence="2">Belongs to the Ap4A hydrolase family.</text>
</comment>
<comment type="catalytic activity">
    <reaction evidence="8">
        <text>P(1),P(4)-bis(5'-adenosyl) tetraphosphate + H2O = 2 ADP + 2 H(+)</text>
        <dbReference type="Rhea" id="RHEA:24252"/>
        <dbReference type="ChEBI" id="CHEBI:15377"/>
        <dbReference type="ChEBI" id="CHEBI:15378"/>
        <dbReference type="ChEBI" id="CHEBI:58141"/>
        <dbReference type="ChEBI" id="CHEBI:456216"/>
        <dbReference type="EC" id="3.6.1.41"/>
    </reaction>
</comment>
<evidence type="ECO:0000256" key="1">
    <source>
        <dbReference type="ARBA" id="ARBA00003413"/>
    </source>
</evidence>
<dbReference type="NCBIfam" id="TIGR00668">
    <property type="entry name" value="apaH"/>
    <property type="match status" value="1"/>
</dbReference>
<organism evidence="10 11">
    <name type="scientific">Lacimicrobium alkaliphilum</name>
    <dbReference type="NCBI Taxonomy" id="1526571"/>
    <lineage>
        <taxon>Bacteria</taxon>
        <taxon>Pseudomonadati</taxon>
        <taxon>Pseudomonadota</taxon>
        <taxon>Gammaproteobacteria</taxon>
        <taxon>Alteromonadales</taxon>
        <taxon>Alteromonadaceae</taxon>
        <taxon>Lacimicrobium</taxon>
    </lineage>
</organism>
<evidence type="ECO:0000256" key="8">
    <source>
        <dbReference type="ARBA" id="ARBA00049417"/>
    </source>
</evidence>